<accession>A0A5Q0UFH6</accession>
<feature type="compositionally biased region" description="Gly residues" evidence="1">
    <location>
        <begin position="29"/>
        <end position="50"/>
    </location>
</feature>
<name>A0A5Q0UFH6_9ARCH</name>
<organism evidence="2 3">
    <name type="scientific">Candidatus Nanohalobium constans</name>
    <dbReference type="NCBI Taxonomy" id="2565781"/>
    <lineage>
        <taxon>Archaea</taxon>
        <taxon>Candidatus Nanohalarchaeota</taxon>
        <taxon>Candidatus Nanohalobia</taxon>
        <taxon>Candidatus Nanohalobiales</taxon>
        <taxon>Candidatus Nanohalobiaceae</taxon>
        <taxon>Candidatus Nanohalobium</taxon>
    </lineage>
</organism>
<keyword evidence="3" id="KW-1185">Reference proteome</keyword>
<evidence type="ECO:0000313" key="3">
    <source>
        <dbReference type="Proteomes" id="UP000377803"/>
    </source>
</evidence>
<evidence type="ECO:0000256" key="1">
    <source>
        <dbReference type="SAM" id="MobiDB-lite"/>
    </source>
</evidence>
<dbReference type="Proteomes" id="UP000377803">
    <property type="component" value="Chromosome"/>
</dbReference>
<dbReference type="AlphaFoldDB" id="A0A5Q0UFH6"/>
<feature type="compositionally biased region" description="Basic and acidic residues" evidence="1">
    <location>
        <begin position="181"/>
        <end position="190"/>
    </location>
</feature>
<feature type="region of interest" description="Disordered" evidence="1">
    <location>
        <begin position="28"/>
        <end position="54"/>
    </location>
</feature>
<dbReference type="GeneID" id="42364820"/>
<dbReference type="EMBL" id="CP040089">
    <property type="protein sequence ID" value="QGA80337.1"/>
    <property type="molecule type" value="Genomic_DNA"/>
</dbReference>
<evidence type="ECO:0000313" key="2">
    <source>
        <dbReference type="EMBL" id="QGA80337.1"/>
    </source>
</evidence>
<dbReference type="KEGG" id="ncon:LC1Nh_0436"/>
<protein>
    <submittedName>
        <fullName evidence="2">Uncharacterized protein</fullName>
    </submittedName>
</protein>
<gene>
    <name evidence="2" type="ORF">LC1Nh_0436</name>
</gene>
<sequence length="300" mass="30224">MAEHILHGPDSEQWTVPEGVTEVTIECWGGEGGDGNGDTDDGAGGGGGYVKGDLSVTPGETLHLVAGGDAYRGEDSGGFPNGGSGDVRGTNMEYQLVESGGGGGSSHVMQGGSDRQNDVVIGAGGGGGGAAVSSGGGATNYDDGKRGGHANGGDAPDTIEYEGGQGGESSKSDPTIGEDGNQEKKTKDGDAYLGASGGGGGGFNAGSRGIVDITFSRNDLNATGGGAGEQYTLGVTNVTTKDNENTGNGKVKITYTEPVTVKYWDGSKWVSGRLKYWDGSKWVMANEISNFDGSQWQTTS</sequence>
<proteinExistence type="predicted"/>
<dbReference type="RefSeq" id="WP_153550076.1">
    <property type="nucleotide sequence ID" value="NZ_CP040089.1"/>
</dbReference>
<reference evidence="3" key="1">
    <citation type="submission" date="2019-05" db="EMBL/GenBank/DDBJ databases">
        <title>Candidatus Nanohalobium constans, a novel model system to study the DPANN nano-sized archaea: genomic and physiological characterization of a nanoarchaeon co-cultured with its chitinotrophic host.</title>
        <authorList>
            <person name="La Cono V."/>
            <person name="Arcadi E."/>
            <person name="Crisafi F."/>
            <person name="Denaro R."/>
            <person name="La Spada G."/>
            <person name="Messina E."/>
            <person name="Smedile F."/>
            <person name="Toshchakov S.V."/>
            <person name="Shevchenko M.A."/>
            <person name="Golyshin P.N."/>
            <person name="Golyshina O.V."/>
            <person name="Ferrer M."/>
            <person name="Rohde M."/>
            <person name="Mushegian A."/>
            <person name="Sorokin D.Y."/>
            <person name="Giuliano L."/>
            <person name="Yakimov M.M."/>
        </authorList>
    </citation>
    <scope>NUCLEOTIDE SEQUENCE [LARGE SCALE GENOMIC DNA]</scope>
    <source>
        <strain evidence="3">LC1Nh</strain>
    </source>
</reference>
<dbReference type="OrthoDB" id="387669at2157"/>
<feature type="region of interest" description="Disordered" evidence="1">
    <location>
        <begin position="98"/>
        <end position="193"/>
    </location>
</feature>
<feature type="compositionally biased region" description="Gly residues" evidence="1">
    <location>
        <begin position="122"/>
        <end position="138"/>
    </location>
</feature>